<dbReference type="Proteomes" id="UP000177515">
    <property type="component" value="Chromosome 1"/>
</dbReference>
<dbReference type="SUPFAM" id="SSF53850">
    <property type="entry name" value="Periplasmic binding protein-like II"/>
    <property type="match status" value="1"/>
</dbReference>
<dbReference type="InterPro" id="IPR001638">
    <property type="entry name" value="Solute-binding_3/MltF_N"/>
</dbReference>
<dbReference type="SMART" id="SM00062">
    <property type="entry name" value="PBPb"/>
    <property type="match status" value="1"/>
</dbReference>
<feature type="signal peptide" evidence="2">
    <location>
        <begin position="1"/>
        <end position="27"/>
    </location>
</feature>
<organism evidence="4 5">
    <name type="scientific">Cupriavidus malaysiensis</name>
    <dbReference type="NCBI Taxonomy" id="367825"/>
    <lineage>
        <taxon>Bacteria</taxon>
        <taxon>Pseudomonadati</taxon>
        <taxon>Pseudomonadota</taxon>
        <taxon>Betaproteobacteria</taxon>
        <taxon>Burkholderiales</taxon>
        <taxon>Burkholderiaceae</taxon>
        <taxon>Cupriavidus</taxon>
    </lineage>
</organism>
<keyword evidence="1 2" id="KW-0732">Signal</keyword>
<evidence type="ECO:0000259" key="3">
    <source>
        <dbReference type="SMART" id="SM00062"/>
    </source>
</evidence>
<sequence>MPRPPSLPRRAAALLALSLLTLGTARADATLDRIKQRGKVVIGVGASGGPFGSVDPATQQLVGWNPELARDLARRLGVEAELVQVQPSNRVQFLQAGKVDLLIASMEYNPERGELLGYAPTPFYRVGGTAAVLKRSGIHQWEDLRGKTVCASQGSSYIKPLQEQYGASVRGYKTAAESLLALRGGQCVAAVHDATLIHPQLRGNPEWADYAAPIPSEILPAPSVVWTRKGEADTIAAVDKIVREWHRSGWLIATEKRLGIAPPQPLLPELQARFKQSS</sequence>
<evidence type="ECO:0000313" key="4">
    <source>
        <dbReference type="EMBL" id="AOZ08105.1"/>
    </source>
</evidence>
<gene>
    <name evidence="4" type="ORF">BKK80_11320</name>
</gene>
<dbReference type="PANTHER" id="PTHR35936:SF17">
    <property type="entry name" value="ARGININE-BINDING EXTRACELLULAR PROTEIN ARTP"/>
    <property type="match status" value="1"/>
</dbReference>
<dbReference type="PANTHER" id="PTHR35936">
    <property type="entry name" value="MEMBRANE-BOUND LYTIC MUREIN TRANSGLYCOSYLASE F"/>
    <property type="match status" value="1"/>
</dbReference>
<dbReference type="Pfam" id="PF00497">
    <property type="entry name" value="SBP_bac_3"/>
    <property type="match status" value="1"/>
</dbReference>
<feature type="chain" id="PRO_5047355688" evidence="2">
    <location>
        <begin position="28"/>
        <end position="278"/>
    </location>
</feature>
<reference evidence="4 5" key="1">
    <citation type="submission" date="2016-10" db="EMBL/GenBank/DDBJ databases">
        <title>Complete genome sequences of three Cupriavidus strains isolated from various Malaysian environments.</title>
        <authorList>
            <person name="Abdullah A.A.-A."/>
            <person name="Shafie N.A.H."/>
            <person name="Lau N.S."/>
        </authorList>
    </citation>
    <scope>NUCLEOTIDE SEQUENCE [LARGE SCALE GENOMIC DNA]</scope>
    <source>
        <strain evidence="4 5">USMAA1020</strain>
    </source>
</reference>
<dbReference type="EMBL" id="CP017754">
    <property type="protein sequence ID" value="AOZ08105.1"/>
    <property type="molecule type" value="Genomic_DNA"/>
</dbReference>
<dbReference type="Gene3D" id="3.40.190.10">
    <property type="entry name" value="Periplasmic binding protein-like II"/>
    <property type="match status" value="2"/>
</dbReference>
<keyword evidence="5" id="KW-1185">Reference proteome</keyword>
<evidence type="ECO:0000256" key="1">
    <source>
        <dbReference type="ARBA" id="ARBA00022729"/>
    </source>
</evidence>
<proteinExistence type="predicted"/>
<feature type="domain" description="Solute-binding protein family 3/N-terminal" evidence="3">
    <location>
        <begin position="39"/>
        <end position="261"/>
    </location>
</feature>
<dbReference type="CDD" id="cd13693">
    <property type="entry name" value="PBP2_polar_AA"/>
    <property type="match status" value="1"/>
</dbReference>
<accession>A0ABN4TR10</accession>
<protein>
    <submittedName>
        <fullName evidence="4">Amino acid ABC transporter</fullName>
    </submittedName>
</protein>
<dbReference type="RefSeq" id="WP_071070795.1">
    <property type="nucleotide sequence ID" value="NZ_CP017754.1"/>
</dbReference>
<name>A0ABN4TR10_9BURK</name>
<evidence type="ECO:0000256" key="2">
    <source>
        <dbReference type="SAM" id="SignalP"/>
    </source>
</evidence>
<evidence type="ECO:0000313" key="5">
    <source>
        <dbReference type="Proteomes" id="UP000177515"/>
    </source>
</evidence>